<reference evidence="1" key="1">
    <citation type="submission" date="2020-03" db="EMBL/GenBank/DDBJ databases">
        <title>The deep terrestrial virosphere.</title>
        <authorList>
            <person name="Holmfeldt K."/>
            <person name="Nilsson E."/>
            <person name="Simone D."/>
            <person name="Lopez-Fernandez M."/>
            <person name="Wu X."/>
            <person name="de Brujin I."/>
            <person name="Lundin D."/>
            <person name="Andersson A."/>
            <person name="Bertilsson S."/>
            <person name="Dopson M."/>
        </authorList>
    </citation>
    <scope>NUCLEOTIDE SEQUENCE</scope>
    <source>
        <strain evidence="4">MM415A00093</strain>
        <strain evidence="2">MM415B00143</strain>
        <strain evidence="1">TM448A00087</strain>
        <strain evidence="3">TM448B00099</strain>
    </source>
</reference>
<protein>
    <submittedName>
        <fullName evidence="1">Uncharacterized protein</fullName>
    </submittedName>
</protein>
<accession>A0A6H1Z9R8</accession>
<dbReference type="EMBL" id="MT144589">
    <property type="protein sequence ID" value="QJH93557.1"/>
    <property type="molecule type" value="Genomic_DNA"/>
</dbReference>
<name>A0A6H1Z9R8_9ZZZZ</name>
<dbReference type="EMBL" id="MT143973">
    <property type="protein sequence ID" value="QJA44117.1"/>
    <property type="molecule type" value="Genomic_DNA"/>
</dbReference>
<sequence>MNKDELILKSLKSILSLLVINHMKLFGIPDGYTTGNLSQANEIISDIDRYLAPYTVIVKERGE</sequence>
<organism evidence="1">
    <name type="scientific">viral metagenome</name>
    <dbReference type="NCBI Taxonomy" id="1070528"/>
    <lineage>
        <taxon>unclassified sequences</taxon>
        <taxon>metagenomes</taxon>
        <taxon>organismal metagenomes</taxon>
    </lineage>
</organism>
<evidence type="ECO:0000313" key="1">
    <source>
        <dbReference type="EMBL" id="QJA44117.1"/>
    </source>
</evidence>
<dbReference type="EMBL" id="MT145187">
    <property type="protein sequence ID" value="QJI04561.1"/>
    <property type="molecule type" value="Genomic_DNA"/>
</dbReference>
<gene>
    <name evidence="4" type="ORF">MM415A00093_0054</name>
    <name evidence="2" type="ORF">MM415B00143_0062</name>
    <name evidence="1" type="ORF">TM448A00087_0050</name>
    <name evidence="3" type="ORF">TM448B00099_0033</name>
</gene>
<proteinExistence type="predicted"/>
<evidence type="ECO:0000313" key="4">
    <source>
        <dbReference type="EMBL" id="QJI04561.1"/>
    </source>
</evidence>
<evidence type="ECO:0000313" key="2">
    <source>
        <dbReference type="EMBL" id="QJA67911.1"/>
    </source>
</evidence>
<dbReference type="EMBL" id="MT141577">
    <property type="protein sequence ID" value="QJA67911.1"/>
    <property type="molecule type" value="Genomic_DNA"/>
</dbReference>
<dbReference type="AlphaFoldDB" id="A0A6H1Z9R8"/>
<evidence type="ECO:0000313" key="3">
    <source>
        <dbReference type="EMBL" id="QJH93557.1"/>
    </source>
</evidence>